<keyword evidence="1" id="KW-0175">Coiled coil</keyword>
<dbReference type="Proteomes" id="UP000484885">
    <property type="component" value="Unassembled WGS sequence"/>
</dbReference>
<organism evidence="3 4">
    <name type="scientific">Wenzhouxiangella limi</name>
    <dbReference type="NCBI Taxonomy" id="2707351"/>
    <lineage>
        <taxon>Bacteria</taxon>
        <taxon>Pseudomonadati</taxon>
        <taxon>Pseudomonadota</taxon>
        <taxon>Gammaproteobacteria</taxon>
        <taxon>Chromatiales</taxon>
        <taxon>Wenzhouxiangellaceae</taxon>
        <taxon>Wenzhouxiangella</taxon>
    </lineage>
</organism>
<reference evidence="3 4" key="1">
    <citation type="submission" date="2020-02" db="EMBL/GenBank/DDBJ databases">
        <authorList>
            <person name="Zhang X.-Y."/>
        </authorList>
    </citation>
    <scope>NUCLEOTIDE SEQUENCE [LARGE SCALE GENOMIC DNA]</scope>
    <source>
        <strain evidence="3 4">C33</strain>
    </source>
</reference>
<proteinExistence type="predicted"/>
<feature type="transmembrane region" description="Helical" evidence="2">
    <location>
        <begin position="6"/>
        <end position="26"/>
    </location>
</feature>
<evidence type="ECO:0008006" key="5">
    <source>
        <dbReference type="Google" id="ProtNLM"/>
    </source>
</evidence>
<dbReference type="AlphaFoldDB" id="A0A845USI9"/>
<evidence type="ECO:0000313" key="3">
    <source>
        <dbReference type="EMBL" id="NDY94527.1"/>
    </source>
</evidence>
<sequence>MSVNVFSFLVTLTALYMIYTLGIKWLEARRRRPEEAERIETDLKDLRERVETLERIVTDQRETLRQKFDEL</sequence>
<dbReference type="EMBL" id="JAAGSC010000031">
    <property type="protein sequence ID" value="NDY94527.1"/>
    <property type="molecule type" value="Genomic_DNA"/>
</dbReference>
<keyword evidence="2" id="KW-0472">Membrane</keyword>
<evidence type="ECO:0000256" key="2">
    <source>
        <dbReference type="SAM" id="Phobius"/>
    </source>
</evidence>
<keyword evidence="2" id="KW-1133">Transmembrane helix</keyword>
<evidence type="ECO:0000313" key="4">
    <source>
        <dbReference type="Proteomes" id="UP000484885"/>
    </source>
</evidence>
<dbReference type="RefSeq" id="WP_164209833.1">
    <property type="nucleotide sequence ID" value="NZ_JAAGSC010000031.1"/>
</dbReference>
<accession>A0A845USI9</accession>
<keyword evidence="2" id="KW-0812">Transmembrane</keyword>
<name>A0A845USI9_9GAMM</name>
<gene>
    <name evidence="3" type="ORF">G3I74_02115</name>
</gene>
<feature type="coiled-coil region" evidence="1">
    <location>
        <begin position="36"/>
        <end position="63"/>
    </location>
</feature>
<keyword evidence="4" id="KW-1185">Reference proteome</keyword>
<comment type="caution">
    <text evidence="3">The sequence shown here is derived from an EMBL/GenBank/DDBJ whole genome shotgun (WGS) entry which is preliminary data.</text>
</comment>
<evidence type="ECO:0000256" key="1">
    <source>
        <dbReference type="SAM" id="Coils"/>
    </source>
</evidence>
<protein>
    <recommendedName>
        <fullName evidence="5">Phage shock protein B</fullName>
    </recommendedName>
</protein>